<dbReference type="InterPro" id="IPR007053">
    <property type="entry name" value="LRAT_dom"/>
</dbReference>
<dbReference type="EMBL" id="CAJNIZ010000780">
    <property type="protein sequence ID" value="CAE7174701.1"/>
    <property type="molecule type" value="Genomic_DNA"/>
</dbReference>
<evidence type="ECO:0000259" key="2">
    <source>
        <dbReference type="PROSITE" id="PS51934"/>
    </source>
</evidence>
<evidence type="ECO:0000313" key="3">
    <source>
        <dbReference type="EMBL" id="CAE7174701.1"/>
    </source>
</evidence>
<dbReference type="Proteomes" id="UP000649617">
    <property type="component" value="Unassembled WGS sequence"/>
</dbReference>
<keyword evidence="1" id="KW-0472">Membrane</keyword>
<evidence type="ECO:0000256" key="1">
    <source>
        <dbReference type="SAM" id="Phobius"/>
    </source>
</evidence>
<sequence length="205" mass="22348">MAFQPGDHLWKKGGRLSGKIYDHHIIYKGRHATGHAIIENSFRAGRVVQKTLSDEQLKPYELYERPGNADRCLSRAEAALAECRKYSLIFYNCETFANDCLHGHGGSFQVRRATGHVALLTSVSSAAATSAAVGLVTTQHVVINVPDKGAFGVWAYLGYTHPVVKKIVVSHPLGIAAASGAACGCCIWSCFALFGRDPRKRRRHG</sequence>
<dbReference type="Gene3D" id="3.90.1720.10">
    <property type="entry name" value="endopeptidase domain like (from Nostoc punctiforme)"/>
    <property type="match status" value="1"/>
</dbReference>
<protein>
    <recommendedName>
        <fullName evidence="2">LRAT domain-containing protein</fullName>
    </recommendedName>
</protein>
<feature type="transmembrane region" description="Helical" evidence="1">
    <location>
        <begin position="173"/>
        <end position="194"/>
    </location>
</feature>
<gene>
    <name evidence="3" type="ORF">SPIL2461_LOCUS858</name>
</gene>
<keyword evidence="1" id="KW-1133">Transmembrane helix</keyword>
<accession>A0A812IWI7</accession>
<dbReference type="PROSITE" id="PS51934">
    <property type="entry name" value="LRAT"/>
    <property type="match status" value="1"/>
</dbReference>
<comment type="caution">
    <text evidence="3">The sequence shown here is derived from an EMBL/GenBank/DDBJ whole genome shotgun (WGS) entry which is preliminary data.</text>
</comment>
<keyword evidence="4" id="KW-1185">Reference proteome</keyword>
<organism evidence="3 4">
    <name type="scientific">Symbiodinium pilosum</name>
    <name type="common">Dinoflagellate</name>
    <dbReference type="NCBI Taxonomy" id="2952"/>
    <lineage>
        <taxon>Eukaryota</taxon>
        <taxon>Sar</taxon>
        <taxon>Alveolata</taxon>
        <taxon>Dinophyceae</taxon>
        <taxon>Suessiales</taxon>
        <taxon>Symbiodiniaceae</taxon>
        <taxon>Symbiodinium</taxon>
    </lineage>
</organism>
<keyword evidence="1" id="KW-0812">Transmembrane</keyword>
<dbReference type="OrthoDB" id="442286at2759"/>
<name>A0A812IWI7_SYMPI</name>
<feature type="domain" description="LRAT" evidence="2">
    <location>
        <begin position="13"/>
        <end position="109"/>
    </location>
</feature>
<evidence type="ECO:0000313" key="4">
    <source>
        <dbReference type="Proteomes" id="UP000649617"/>
    </source>
</evidence>
<dbReference type="AlphaFoldDB" id="A0A812IWI7"/>
<proteinExistence type="predicted"/>
<reference evidence="3" key="1">
    <citation type="submission" date="2021-02" db="EMBL/GenBank/DDBJ databases">
        <authorList>
            <person name="Dougan E. K."/>
            <person name="Rhodes N."/>
            <person name="Thang M."/>
            <person name="Chan C."/>
        </authorList>
    </citation>
    <scope>NUCLEOTIDE SEQUENCE</scope>
</reference>